<feature type="region of interest" description="Disordered" evidence="1">
    <location>
        <begin position="1"/>
        <end position="51"/>
    </location>
</feature>
<feature type="compositionally biased region" description="Polar residues" evidence="1">
    <location>
        <begin position="255"/>
        <end position="273"/>
    </location>
</feature>
<gene>
    <name evidence="3" type="ORF">NliqN6_3650</name>
</gene>
<dbReference type="PANTHER" id="PTHR13169:SF0">
    <property type="entry name" value="UBIQUITIN-LIKE PROTEIN 3"/>
    <property type="match status" value="1"/>
</dbReference>
<sequence length="296" mass="32028">MSVSTERLIYDQPPLRPSLEETPDSQQHTPSQSSVPQAASDDQEYFLQEKQEVMSTPVVHPGTEKASLAPEIDAKESVEHVDPLKKAITLEAERMAEHAGPKVRLKILLMNSQNHVYTFEPETSISRVKEALWHLWPADWTSDPARPPSPAYFRLLYMGRMLSDEQTLSGLDMKLAPATTIVHLSVRTIPPEEESNKKSLLGFSLRPSIRGRNSSAGVPSLTSNQPSTSAGPSSQPAPASIPQQRNPAGGAPVMTPTTYNQPTTPVAAQTRSRTGGVDDGTHGSNSSGGGCKCVIM</sequence>
<feature type="region of interest" description="Disordered" evidence="1">
    <location>
        <begin position="191"/>
        <end position="296"/>
    </location>
</feature>
<dbReference type="InterPro" id="IPR000626">
    <property type="entry name" value="Ubiquitin-like_dom"/>
</dbReference>
<dbReference type="Gene3D" id="3.10.20.90">
    <property type="entry name" value="Phosphatidylinositol 3-kinase Catalytic Subunit, Chain A, domain 1"/>
    <property type="match status" value="1"/>
</dbReference>
<comment type="caution">
    <text evidence="3">The sequence shown here is derived from an EMBL/GenBank/DDBJ whole genome shotgun (WGS) entry which is preliminary data.</text>
</comment>
<evidence type="ECO:0000313" key="3">
    <source>
        <dbReference type="EMBL" id="GHJ87248.1"/>
    </source>
</evidence>
<feature type="compositionally biased region" description="Low complexity" evidence="1">
    <location>
        <begin position="225"/>
        <end position="244"/>
    </location>
</feature>
<keyword evidence="4" id="KW-1185">Reference proteome</keyword>
<reference evidence="3" key="1">
    <citation type="submission" date="2020-07" db="EMBL/GenBank/DDBJ databases">
        <title>Draft Genome Sequence of a Deep-Sea Yeast, Naganishia (Cryptococcus) liquefaciens strain N6.</title>
        <authorList>
            <person name="Han Y.W."/>
            <person name="Kajitani R."/>
            <person name="Morimoto H."/>
            <person name="Parhat M."/>
            <person name="Tsubouchi H."/>
            <person name="Bakenova O."/>
            <person name="Ogata M."/>
            <person name="Argunhan B."/>
            <person name="Aoki R."/>
            <person name="Kajiwara S."/>
            <person name="Itoh T."/>
            <person name="Iwasaki H."/>
        </authorList>
    </citation>
    <scope>NUCLEOTIDE SEQUENCE</scope>
    <source>
        <strain evidence="3">N6</strain>
    </source>
</reference>
<organism evidence="3 4">
    <name type="scientific">Naganishia liquefaciens</name>
    <dbReference type="NCBI Taxonomy" id="104408"/>
    <lineage>
        <taxon>Eukaryota</taxon>
        <taxon>Fungi</taxon>
        <taxon>Dikarya</taxon>
        <taxon>Basidiomycota</taxon>
        <taxon>Agaricomycotina</taxon>
        <taxon>Tremellomycetes</taxon>
        <taxon>Filobasidiales</taxon>
        <taxon>Filobasidiaceae</taxon>
        <taxon>Naganishia</taxon>
    </lineage>
</organism>
<feature type="compositionally biased region" description="Gly residues" evidence="1">
    <location>
        <begin position="286"/>
        <end position="296"/>
    </location>
</feature>
<protein>
    <recommendedName>
        <fullName evidence="2">Ubiquitin-like domain-containing protein</fullName>
    </recommendedName>
</protein>
<accession>A0A8H3YFG0</accession>
<dbReference type="Pfam" id="PF13881">
    <property type="entry name" value="Rad60-SLD_2"/>
    <property type="match status" value="1"/>
</dbReference>
<dbReference type="Proteomes" id="UP000620104">
    <property type="component" value="Unassembled WGS sequence"/>
</dbReference>
<name>A0A8H3YFG0_9TREE</name>
<dbReference type="AlphaFoldDB" id="A0A8H3YFG0"/>
<feature type="compositionally biased region" description="Polar residues" evidence="1">
    <location>
        <begin position="211"/>
        <end position="224"/>
    </location>
</feature>
<dbReference type="PROSITE" id="PS50053">
    <property type="entry name" value="UBIQUITIN_2"/>
    <property type="match status" value="1"/>
</dbReference>
<dbReference type="SUPFAM" id="SSF54236">
    <property type="entry name" value="Ubiquitin-like"/>
    <property type="match status" value="1"/>
</dbReference>
<feature type="domain" description="Ubiquitin-like" evidence="2">
    <location>
        <begin position="103"/>
        <end position="174"/>
    </location>
</feature>
<proteinExistence type="predicted"/>
<dbReference type="InterPro" id="IPR040015">
    <property type="entry name" value="UBL3-like"/>
</dbReference>
<evidence type="ECO:0000259" key="2">
    <source>
        <dbReference type="PROSITE" id="PS50053"/>
    </source>
</evidence>
<evidence type="ECO:0000313" key="4">
    <source>
        <dbReference type="Proteomes" id="UP000620104"/>
    </source>
</evidence>
<dbReference type="InterPro" id="IPR039540">
    <property type="entry name" value="UBL3-like_ubiquitin_dom"/>
</dbReference>
<dbReference type="PANTHER" id="PTHR13169">
    <property type="entry name" value="UBIQUITIN-LIKE PROTEIN 3 HCG-1 PROTEIN"/>
    <property type="match status" value="1"/>
</dbReference>
<evidence type="ECO:0000256" key="1">
    <source>
        <dbReference type="SAM" id="MobiDB-lite"/>
    </source>
</evidence>
<dbReference type="InterPro" id="IPR029071">
    <property type="entry name" value="Ubiquitin-like_domsf"/>
</dbReference>
<dbReference type="OrthoDB" id="1043111at2759"/>
<dbReference type="EMBL" id="BLZA01000021">
    <property type="protein sequence ID" value="GHJ87248.1"/>
    <property type="molecule type" value="Genomic_DNA"/>
</dbReference>
<feature type="compositionally biased region" description="Polar residues" evidence="1">
    <location>
        <begin position="24"/>
        <end position="37"/>
    </location>
</feature>